<protein>
    <recommendedName>
        <fullName evidence="5">UDP-glucuronosyltransferase</fullName>
        <ecNumber evidence="5">2.4.1.17</ecNumber>
    </recommendedName>
</protein>
<keyword evidence="5" id="KW-0732">Signal</keyword>
<dbReference type="InterPro" id="IPR035595">
    <property type="entry name" value="UDP_glycos_trans_CS"/>
</dbReference>
<comment type="catalytic activity">
    <reaction evidence="5">
        <text>glucuronate acceptor + UDP-alpha-D-glucuronate = acceptor beta-D-glucuronoside + UDP + H(+)</text>
        <dbReference type="Rhea" id="RHEA:21032"/>
        <dbReference type="ChEBI" id="CHEBI:15378"/>
        <dbReference type="ChEBI" id="CHEBI:58052"/>
        <dbReference type="ChEBI" id="CHEBI:58223"/>
        <dbReference type="ChEBI" id="CHEBI:132367"/>
        <dbReference type="ChEBI" id="CHEBI:132368"/>
        <dbReference type="EC" id="2.4.1.17"/>
    </reaction>
</comment>
<dbReference type="AlphaFoldDB" id="A0AAN7VG97"/>
<dbReference type="Gene3D" id="3.40.50.2000">
    <property type="entry name" value="Glycogen Phosphorylase B"/>
    <property type="match status" value="2"/>
</dbReference>
<accession>A0AAN7VG97</accession>
<evidence type="ECO:0000256" key="1">
    <source>
        <dbReference type="ARBA" id="ARBA00009995"/>
    </source>
</evidence>
<dbReference type="PANTHER" id="PTHR48043">
    <property type="entry name" value="EG:EG0003.4 PROTEIN-RELATED"/>
    <property type="match status" value="1"/>
</dbReference>
<feature type="chain" id="PRO_5042671774" description="UDP-glucuronosyltransferase" evidence="5">
    <location>
        <begin position="19"/>
        <end position="516"/>
    </location>
</feature>
<sequence length="516" mass="59029">MLLKVIIVLFQLVYIVNSARILGVFPYPAYSHYQLGDKILKELARRNHNVTVISPYPESKPVNNFKQILLTNTIAEANGLRKDLFTIHSKLTPLEKIWTVDRLGISFCEKTLNDSKVKALLNSNEEFDAVIVHQFATEAYKGFCHHFKAPCISVVTMLAPNWINPQMGNPGSPSYIPELFVDLSSPMTFLERCYNTFLYLAVTLLTHLYTLPKHNQLLQKYFPNQPSIYDLYYNSSLILVNSHLSINSPVAHLPNIIDVAGYHVSEPKTLPEDLQTLLDNSKKGVIFFSMGSNLQSKDLPIEKLNILLNAFAKLEQTVLWKWEDDNLVGKSENIIIRSWWPQQDILGHRNVKLFITHGGLLSTIEAVYHGVPILGIPVFGDQETNLASVVKGGYGLAVHYNDLLEDSLDYALGELLNNPKYSRNVKQRSKIMHDQPMRPLDTAIYWIEYVIRYQGADHLKSTARHLQWYQYLLLDVILTASVILFLLFYLTKFVYKLIVRLLMKLQSHIEIKCKVA</sequence>
<proteinExistence type="inferred from homology"/>
<comment type="similarity">
    <text evidence="1 4">Belongs to the UDP-glycosyltransferase family.</text>
</comment>
<dbReference type="PROSITE" id="PS00375">
    <property type="entry name" value="UDPGT"/>
    <property type="match status" value="1"/>
</dbReference>
<feature type="transmembrane region" description="Helical" evidence="5">
    <location>
        <begin position="468"/>
        <end position="490"/>
    </location>
</feature>
<reference evidence="6 7" key="1">
    <citation type="journal article" date="2024" name="Insects">
        <title>An Improved Chromosome-Level Genome Assembly of the Firefly Pyrocoelia pectoralis.</title>
        <authorList>
            <person name="Fu X."/>
            <person name="Meyer-Rochow V.B."/>
            <person name="Ballantyne L."/>
            <person name="Zhu X."/>
        </authorList>
    </citation>
    <scope>NUCLEOTIDE SEQUENCE [LARGE SCALE GENOMIC DNA]</scope>
    <source>
        <strain evidence="6">XCY_ONT2</strain>
    </source>
</reference>
<dbReference type="GO" id="GO:0015020">
    <property type="term" value="F:glucuronosyltransferase activity"/>
    <property type="evidence" value="ECO:0007669"/>
    <property type="project" value="UniProtKB-EC"/>
</dbReference>
<dbReference type="InterPro" id="IPR050271">
    <property type="entry name" value="UDP-glycosyltransferase"/>
</dbReference>
<keyword evidence="5" id="KW-1133">Transmembrane helix</keyword>
<dbReference type="Proteomes" id="UP001329430">
    <property type="component" value="Chromosome 6"/>
</dbReference>
<dbReference type="GO" id="GO:0016020">
    <property type="term" value="C:membrane"/>
    <property type="evidence" value="ECO:0007669"/>
    <property type="project" value="UniProtKB-SubCell"/>
</dbReference>
<evidence type="ECO:0000313" key="6">
    <source>
        <dbReference type="EMBL" id="KAK5642859.1"/>
    </source>
</evidence>
<dbReference type="Pfam" id="PF00201">
    <property type="entry name" value="UDPGT"/>
    <property type="match status" value="1"/>
</dbReference>
<dbReference type="InterPro" id="IPR002213">
    <property type="entry name" value="UDP_glucos_trans"/>
</dbReference>
<dbReference type="PANTHER" id="PTHR48043:SF159">
    <property type="entry name" value="EG:EG0003.4 PROTEIN-RELATED"/>
    <property type="match status" value="1"/>
</dbReference>
<dbReference type="CDD" id="cd03784">
    <property type="entry name" value="GT1_Gtf-like"/>
    <property type="match status" value="1"/>
</dbReference>
<feature type="signal peptide" evidence="5">
    <location>
        <begin position="1"/>
        <end position="18"/>
    </location>
</feature>
<gene>
    <name evidence="6" type="ORF">RI129_009026</name>
</gene>
<comment type="subcellular location">
    <subcellularLocation>
        <location evidence="5">Membrane</location>
        <topology evidence="5">Single-pass membrane protein</topology>
    </subcellularLocation>
</comment>
<comment type="caution">
    <text evidence="6">The sequence shown here is derived from an EMBL/GenBank/DDBJ whole genome shotgun (WGS) entry which is preliminary data.</text>
</comment>
<keyword evidence="3 4" id="KW-0808">Transferase</keyword>
<dbReference type="EMBL" id="JAVRBK010000006">
    <property type="protein sequence ID" value="KAK5642859.1"/>
    <property type="molecule type" value="Genomic_DNA"/>
</dbReference>
<dbReference type="EC" id="2.4.1.17" evidence="5"/>
<name>A0AAN7VG97_9COLE</name>
<evidence type="ECO:0000256" key="5">
    <source>
        <dbReference type="RuleBase" id="RU362059"/>
    </source>
</evidence>
<keyword evidence="5" id="KW-0472">Membrane</keyword>
<keyword evidence="2 4" id="KW-0328">Glycosyltransferase</keyword>
<organism evidence="6 7">
    <name type="scientific">Pyrocoelia pectoralis</name>
    <dbReference type="NCBI Taxonomy" id="417401"/>
    <lineage>
        <taxon>Eukaryota</taxon>
        <taxon>Metazoa</taxon>
        <taxon>Ecdysozoa</taxon>
        <taxon>Arthropoda</taxon>
        <taxon>Hexapoda</taxon>
        <taxon>Insecta</taxon>
        <taxon>Pterygota</taxon>
        <taxon>Neoptera</taxon>
        <taxon>Endopterygota</taxon>
        <taxon>Coleoptera</taxon>
        <taxon>Polyphaga</taxon>
        <taxon>Elateriformia</taxon>
        <taxon>Elateroidea</taxon>
        <taxon>Lampyridae</taxon>
        <taxon>Lampyrinae</taxon>
        <taxon>Pyrocoelia</taxon>
    </lineage>
</organism>
<dbReference type="FunFam" id="3.40.50.2000:FF:000050">
    <property type="entry name" value="UDP-glucuronosyltransferase"/>
    <property type="match status" value="1"/>
</dbReference>
<evidence type="ECO:0000313" key="7">
    <source>
        <dbReference type="Proteomes" id="UP001329430"/>
    </source>
</evidence>
<dbReference type="SUPFAM" id="SSF53756">
    <property type="entry name" value="UDP-Glycosyltransferase/glycogen phosphorylase"/>
    <property type="match status" value="1"/>
</dbReference>
<keyword evidence="7" id="KW-1185">Reference proteome</keyword>
<keyword evidence="5" id="KW-0812">Transmembrane</keyword>
<evidence type="ECO:0000256" key="2">
    <source>
        <dbReference type="ARBA" id="ARBA00022676"/>
    </source>
</evidence>
<evidence type="ECO:0000256" key="3">
    <source>
        <dbReference type="ARBA" id="ARBA00022679"/>
    </source>
</evidence>
<evidence type="ECO:0000256" key="4">
    <source>
        <dbReference type="RuleBase" id="RU003718"/>
    </source>
</evidence>